<feature type="domain" description="HTH luxR-type" evidence="4">
    <location>
        <begin position="152"/>
        <end position="217"/>
    </location>
</feature>
<proteinExistence type="predicted"/>
<keyword evidence="1 3" id="KW-0597">Phosphoprotein</keyword>
<dbReference type="PRINTS" id="PR00038">
    <property type="entry name" value="HTHLUXR"/>
</dbReference>
<dbReference type="OrthoDB" id="9797341at2"/>
<dbReference type="PANTHER" id="PTHR43214">
    <property type="entry name" value="TWO-COMPONENT RESPONSE REGULATOR"/>
    <property type="match status" value="1"/>
</dbReference>
<dbReference type="PROSITE" id="PS50043">
    <property type="entry name" value="HTH_LUXR_2"/>
    <property type="match status" value="1"/>
</dbReference>
<dbReference type="PANTHER" id="PTHR43214:SF43">
    <property type="entry name" value="TWO-COMPONENT RESPONSE REGULATOR"/>
    <property type="match status" value="1"/>
</dbReference>
<dbReference type="EMBL" id="QLLR01000014">
    <property type="protein sequence ID" value="RAJ29245.1"/>
    <property type="molecule type" value="Genomic_DNA"/>
</dbReference>
<dbReference type="GO" id="GO:0006355">
    <property type="term" value="P:regulation of DNA-templated transcription"/>
    <property type="evidence" value="ECO:0007669"/>
    <property type="project" value="InterPro"/>
</dbReference>
<dbReference type="InterPro" id="IPR039420">
    <property type="entry name" value="WalR-like"/>
</dbReference>
<gene>
    <name evidence="6" type="ORF">LY11_02950</name>
</gene>
<reference evidence="6 7" key="1">
    <citation type="submission" date="2018-06" db="EMBL/GenBank/DDBJ databases">
        <title>Genomic Encyclopedia of Archaeal and Bacterial Type Strains, Phase II (KMG-II): from individual species to whole genera.</title>
        <authorList>
            <person name="Goeker M."/>
        </authorList>
    </citation>
    <scope>NUCLEOTIDE SEQUENCE [LARGE SCALE GENOMIC DNA]</scope>
    <source>
        <strain evidence="6 7">DSM 14825</strain>
    </source>
</reference>
<organism evidence="6 7">
    <name type="scientific">Pedobacter cryoconitis</name>
    <dbReference type="NCBI Taxonomy" id="188932"/>
    <lineage>
        <taxon>Bacteria</taxon>
        <taxon>Pseudomonadati</taxon>
        <taxon>Bacteroidota</taxon>
        <taxon>Sphingobacteriia</taxon>
        <taxon>Sphingobacteriales</taxon>
        <taxon>Sphingobacteriaceae</taxon>
        <taxon>Pedobacter</taxon>
    </lineage>
</organism>
<dbReference type="GO" id="GO:0000160">
    <property type="term" value="P:phosphorelay signal transduction system"/>
    <property type="evidence" value="ECO:0007669"/>
    <property type="project" value="InterPro"/>
</dbReference>
<dbReference type="PROSITE" id="PS50110">
    <property type="entry name" value="RESPONSE_REGULATORY"/>
    <property type="match status" value="1"/>
</dbReference>
<dbReference type="Proteomes" id="UP000249754">
    <property type="component" value="Unassembled WGS sequence"/>
</dbReference>
<evidence type="ECO:0000256" key="1">
    <source>
        <dbReference type="ARBA" id="ARBA00022553"/>
    </source>
</evidence>
<evidence type="ECO:0000259" key="5">
    <source>
        <dbReference type="PROSITE" id="PS50110"/>
    </source>
</evidence>
<dbReference type="CDD" id="cd17535">
    <property type="entry name" value="REC_NarL-like"/>
    <property type="match status" value="1"/>
</dbReference>
<protein>
    <submittedName>
        <fullName evidence="6">LuxR family two component transcriptional regulator</fullName>
    </submittedName>
</protein>
<dbReference type="Gene3D" id="3.40.50.2300">
    <property type="match status" value="1"/>
</dbReference>
<evidence type="ECO:0000313" key="7">
    <source>
        <dbReference type="Proteomes" id="UP000249754"/>
    </source>
</evidence>
<dbReference type="InterPro" id="IPR011006">
    <property type="entry name" value="CheY-like_superfamily"/>
</dbReference>
<dbReference type="InterPro" id="IPR001789">
    <property type="entry name" value="Sig_transdc_resp-reg_receiver"/>
</dbReference>
<accession>A0A327SL80</accession>
<dbReference type="Pfam" id="PF00072">
    <property type="entry name" value="Response_reg"/>
    <property type="match status" value="1"/>
</dbReference>
<comment type="caution">
    <text evidence="6">The sequence shown here is derived from an EMBL/GenBank/DDBJ whole genome shotgun (WGS) entry which is preliminary data.</text>
</comment>
<feature type="domain" description="Response regulatory" evidence="5">
    <location>
        <begin position="6"/>
        <end position="124"/>
    </location>
</feature>
<evidence type="ECO:0000259" key="4">
    <source>
        <dbReference type="PROSITE" id="PS50043"/>
    </source>
</evidence>
<dbReference type="InterPro" id="IPR058245">
    <property type="entry name" value="NreC/VraR/RcsB-like_REC"/>
</dbReference>
<dbReference type="RefSeq" id="WP_111634405.1">
    <property type="nucleotide sequence ID" value="NZ_QLLR01000014.1"/>
</dbReference>
<evidence type="ECO:0000256" key="2">
    <source>
        <dbReference type="ARBA" id="ARBA00023125"/>
    </source>
</evidence>
<dbReference type="SMART" id="SM00421">
    <property type="entry name" value="HTH_LUXR"/>
    <property type="match status" value="1"/>
</dbReference>
<sequence length="223" mass="25255">MSDRIRIAVVDDQNLFREGLVNLLVTRPDYQLVAQAENGKVFLEQLTRLENLPDVVLVDMNMPEMNGVELNAVLHKDYPSIKVIILSVHGEERYLSKMIEAGACCYLIKNCETSELFSAIHNTYHVGFHFNIETLNAMRNAAKYRKQGLKNVSSIPINLSDRETTILKMICDELTNIEISEKLFVSSRTVDGHRTNLLTKTGCKNTAGLVIFAIKYGIFEVKF</sequence>
<dbReference type="AlphaFoldDB" id="A0A327SL80"/>
<dbReference type="Pfam" id="PF00196">
    <property type="entry name" value="GerE"/>
    <property type="match status" value="1"/>
</dbReference>
<evidence type="ECO:0000256" key="3">
    <source>
        <dbReference type="PROSITE-ProRule" id="PRU00169"/>
    </source>
</evidence>
<name>A0A327SL80_9SPHI</name>
<dbReference type="GO" id="GO:0003677">
    <property type="term" value="F:DNA binding"/>
    <property type="evidence" value="ECO:0007669"/>
    <property type="project" value="UniProtKB-KW"/>
</dbReference>
<dbReference type="CDD" id="cd06170">
    <property type="entry name" value="LuxR_C_like"/>
    <property type="match status" value="1"/>
</dbReference>
<dbReference type="InterPro" id="IPR000792">
    <property type="entry name" value="Tscrpt_reg_LuxR_C"/>
</dbReference>
<dbReference type="SUPFAM" id="SSF46894">
    <property type="entry name" value="C-terminal effector domain of the bipartite response regulators"/>
    <property type="match status" value="1"/>
</dbReference>
<evidence type="ECO:0000313" key="6">
    <source>
        <dbReference type="EMBL" id="RAJ29245.1"/>
    </source>
</evidence>
<dbReference type="SUPFAM" id="SSF52172">
    <property type="entry name" value="CheY-like"/>
    <property type="match status" value="1"/>
</dbReference>
<keyword evidence="2" id="KW-0238">DNA-binding</keyword>
<feature type="modified residue" description="4-aspartylphosphate" evidence="3">
    <location>
        <position position="59"/>
    </location>
</feature>
<dbReference type="SMART" id="SM00448">
    <property type="entry name" value="REC"/>
    <property type="match status" value="1"/>
</dbReference>
<dbReference type="InterPro" id="IPR016032">
    <property type="entry name" value="Sig_transdc_resp-reg_C-effctor"/>
</dbReference>